<evidence type="ECO:0000313" key="2">
    <source>
        <dbReference type="EMBL" id="XFO71372.1"/>
    </source>
</evidence>
<dbReference type="SUPFAM" id="SSF51206">
    <property type="entry name" value="cAMP-binding domain-like"/>
    <property type="match status" value="1"/>
</dbReference>
<evidence type="ECO:0000259" key="1">
    <source>
        <dbReference type="PROSITE" id="PS50042"/>
    </source>
</evidence>
<dbReference type="Gene3D" id="3.40.630.30">
    <property type="match status" value="1"/>
</dbReference>
<proteinExistence type="predicted"/>
<keyword evidence="3" id="KW-1185">Reference proteome</keyword>
<dbReference type="InterPro" id="IPR014710">
    <property type="entry name" value="RmlC-like_jellyroll"/>
</dbReference>
<dbReference type="InterPro" id="IPR016181">
    <property type="entry name" value="Acyl_CoA_acyltransferase"/>
</dbReference>
<dbReference type="Pfam" id="PF00027">
    <property type="entry name" value="cNMP_binding"/>
    <property type="match status" value="1"/>
</dbReference>
<dbReference type="EMBL" id="CP155571">
    <property type="protein sequence ID" value="XFO71372.1"/>
    <property type="molecule type" value="Genomic_DNA"/>
</dbReference>
<protein>
    <recommendedName>
        <fullName evidence="1">Cyclic nucleotide-binding domain-containing protein</fullName>
    </recommendedName>
</protein>
<sequence>MIINNEKTNSCVTVTPENSIKICVAKALEEKKEVYRFRYQIYVEEMSRHFEEVDYNNKLIYDKLDEWAVLLYAKVGSEIIATYRINIGTIADFPQRVIEFLALDTFNNGVIEHGDHKFAFATKVMVTPAYRSSPAFYRLMTKCYEICCYEQAQFLFGICNFHLLPLYEQLGCRRYYKNFFYHGHGLATPIVMLIDDVQHFRKVRSPLFRIARKRQSLNTNVVEWFDSVFTNNSSIINSQIITEEELWNLLGKHLTCPPTECITLLHGLSEMEAKKFLHSCGIVVHCDAGDRITFQGDVSYTYNLLISGKLKSLTFQRPIKEYTVPGQHFGANGLTESNTQTEDIIAVTFAEILVLSGTTFQKFYRSQPEIAHKIVQNIIHTKKKLANIRKI</sequence>
<evidence type="ECO:0000313" key="3">
    <source>
        <dbReference type="Proteomes" id="UP000216052"/>
    </source>
</evidence>
<reference evidence="2" key="1">
    <citation type="submission" date="2024-05" db="EMBL/GenBank/DDBJ databases">
        <title>Isolation and characterization of Sporomusa carbonis sp. nov., a carboxydotrophic hydrogenogen in the genus of Sporomusa isolated from a charcoal burning pile.</title>
        <authorList>
            <person name="Boeer T."/>
            <person name="Rosenbaum F."/>
            <person name="Eysell L."/>
            <person name="Mueller V."/>
            <person name="Daniel R."/>
            <person name="Poehlein A."/>
        </authorList>
    </citation>
    <scope>NUCLEOTIDE SEQUENCE [LARGE SCALE GENOMIC DNA]</scope>
    <source>
        <strain evidence="2">DSM 3132</strain>
    </source>
</reference>
<name>A0ABZ3IZ74_SPOA4</name>
<organism evidence="2 3">
    <name type="scientific">Sporomusa acidovorans (strain ATCC 49682 / DSM 3132 / Mol)</name>
    <dbReference type="NCBI Taxonomy" id="1123286"/>
    <lineage>
        <taxon>Bacteria</taxon>
        <taxon>Bacillati</taxon>
        <taxon>Bacillota</taxon>
        <taxon>Negativicutes</taxon>
        <taxon>Selenomonadales</taxon>
        <taxon>Sporomusaceae</taxon>
        <taxon>Sporomusa</taxon>
    </lineage>
</organism>
<dbReference type="Pfam" id="PF13444">
    <property type="entry name" value="Acetyltransf_5"/>
    <property type="match status" value="1"/>
</dbReference>
<dbReference type="InterPro" id="IPR000595">
    <property type="entry name" value="cNMP-bd_dom"/>
</dbReference>
<gene>
    <name evidence="2" type="ORF">SPACI_013870</name>
</gene>
<dbReference type="RefSeq" id="WP_093796091.1">
    <property type="nucleotide sequence ID" value="NZ_CP155571.1"/>
</dbReference>
<feature type="domain" description="Cyclic nucleotide-binding" evidence="1">
    <location>
        <begin position="264"/>
        <end position="381"/>
    </location>
</feature>
<dbReference type="SUPFAM" id="SSF55729">
    <property type="entry name" value="Acyl-CoA N-acyltransferases (Nat)"/>
    <property type="match status" value="1"/>
</dbReference>
<dbReference type="Proteomes" id="UP000216052">
    <property type="component" value="Chromosome"/>
</dbReference>
<dbReference type="Gene3D" id="2.60.120.10">
    <property type="entry name" value="Jelly Rolls"/>
    <property type="match status" value="1"/>
</dbReference>
<accession>A0ABZ3IZ74</accession>
<dbReference type="CDD" id="cd00038">
    <property type="entry name" value="CAP_ED"/>
    <property type="match status" value="1"/>
</dbReference>
<dbReference type="PROSITE" id="PS50042">
    <property type="entry name" value="CNMP_BINDING_3"/>
    <property type="match status" value="1"/>
</dbReference>
<dbReference type="InterPro" id="IPR018490">
    <property type="entry name" value="cNMP-bd_dom_sf"/>
</dbReference>